<sequence>MDALRKEIDDEIKRTRLDKTRLYDLLSKIIDQCGGSAGEGSVGPAGPPGPPGPAGPAGPAGPPGPGASAPVEAKPVVKKAAPKKKAASTA</sequence>
<protein>
    <submittedName>
        <fullName evidence="2">Uncharacterized protein</fullName>
    </submittedName>
</protein>
<proteinExistence type="predicted"/>
<dbReference type="Gene3D" id="1.20.5.320">
    <property type="entry name" value="6-Phosphogluconate Dehydrogenase, domain 3"/>
    <property type="match status" value="1"/>
</dbReference>
<organismHost>
    <name type="scientific">Micromonas pusilla</name>
    <name type="common">Picoplanktonic green alga</name>
    <name type="synonym">Chromulina pusilla</name>
    <dbReference type="NCBI Taxonomy" id="38833"/>
</organismHost>
<evidence type="ECO:0000313" key="3">
    <source>
        <dbReference type="Proteomes" id="UP000232710"/>
    </source>
</evidence>
<reference evidence="2 3" key="1">
    <citation type="submission" date="2010-12" db="EMBL/GenBank/DDBJ databases">
        <title>The Genome Sequence of Micromonas pusilla virus SP1.</title>
        <authorList>
            <consortium name="The Broad Institute Genome Sequencing Platform"/>
            <person name="Henn M.R."/>
            <person name="Suttle C."/>
            <person name="Winget D."/>
            <person name="Chan A."/>
            <person name="Levin J."/>
            <person name="Malboeuf C."/>
            <person name="Casali M."/>
            <person name="Russ C."/>
            <person name="Lennon N."/>
            <person name="Chapman S.B."/>
            <person name="Erlich R."/>
            <person name="Young S.K."/>
            <person name="Yandava C."/>
            <person name="Zeng Q."/>
            <person name="Alvarado L."/>
            <person name="Anderson S."/>
            <person name="Berlin A."/>
            <person name="Chen Z."/>
            <person name="Freedman E."/>
            <person name="Gellesch M."/>
            <person name="Goldberg J."/>
            <person name="Green L."/>
            <person name="Griggs A."/>
            <person name="Gujja S."/>
            <person name="Heilman E.R."/>
            <person name="Heiman D."/>
            <person name="Hollinger A."/>
            <person name="Howarth C."/>
            <person name="Larson L."/>
            <person name="Mehta T."/>
            <person name="Pearson M."/>
            <person name="Roberts A."/>
            <person name="Ryan E."/>
            <person name="Saif S."/>
            <person name="Shea T."/>
            <person name="Shenoy N."/>
            <person name="Sisk P."/>
            <person name="Stolte C."/>
            <person name="Sykes S."/>
            <person name="White J."/>
            <person name="Haas B."/>
            <person name="Nusbaum C."/>
            <person name="Birren B."/>
        </authorList>
    </citation>
    <scope>NUCLEOTIDE SEQUENCE [LARGE SCALE GENOMIC DNA]</scope>
    <source>
        <strain evidence="2 3">SP1</strain>
    </source>
</reference>
<accession>G9E6D2</accession>
<feature type="compositionally biased region" description="Basic residues" evidence="1">
    <location>
        <begin position="76"/>
        <end position="90"/>
    </location>
</feature>
<dbReference type="EMBL" id="JF974320">
    <property type="protein sequence ID" value="AET84959.1"/>
    <property type="molecule type" value="Genomic_DNA"/>
</dbReference>
<organism evidence="2 3">
    <name type="scientific">Micromonas pusilla virus SP1</name>
    <name type="common">MpV-SP1</name>
    <dbReference type="NCBI Taxonomy" id="373996"/>
    <lineage>
        <taxon>Viruses</taxon>
        <taxon>Varidnaviria</taxon>
        <taxon>Bamfordvirae</taxon>
        <taxon>Nucleocytoviricota</taxon>
        <taxon>Megaviricetes</taxon>
        <taxon>Algavirales</taxon>
        <taxon>Phycodnaviridae</taxon>
        <taxon>Prasinovirus</taxon>
        <taxon>Prasinovirus micromonas</taxon>
    </lineage>
</organism>
<dbReference type="Proteomes" id="UP000232710">
    <property type="component" value="Segment"/>
</dbReference>
<evidence type="ECO:0000256" key="1">
    <source>
        <dbReference type="SAM" id="MobiDB-lite"/>
    </source>
</evidence>
<feature type="region of interest" description="Disordered" evidence="1">
    <location>
        <begin position="33"/>
        <end position="90"/>
    </location>
</feature>
<feature type="compositionally biased region" description="Pro residues" evidence="1">
    <location>
        <begin position="45"/>
        <end position="65"/>
    </location>
</feature>
<name>G9E6D2_MPSP1</name>
<keyword evidence="3" id="KW-1185">Reference proteome</keyword>
<gene>
    <name evidence="2" type="ORF">MPXG_00161</name>
</gene>
<evidence type="ECO:0000313" key="2">
    <source>
        <dbReference type="EMBL" id="AET84959.1"/>
    </source>
</evidence>